<keyword evidence="5 7" id="KW-0539">Nucleus</keyword>
<evidence type="ECO:0000256" key="5">
    <source>
        <dbReference type="ARBA" id="ARBA00023242"/>
    </source>
</evidence>
<evidence type="ECO:0000256" key="3">
    <source>
        <dbReference type="ARBA" id="ARBA00023125"/>
    </source>
</evidence>
<dbReference type="InterPro" id="IPR036388">
    <property type="entry name" value="WH-like_DNA-bd_sf"/>
</dbReference>
<dbReference type="EMBL" id="JAVRJZ010000006">
    <property type="protein sequence ID" value="KAK2721169.1"/>
    <property type="molecule type" value="Genomic_DNA"/>
</dbReference>
<reference evidence="10" key="1">
    <citation type="submission" date="2023-07" db="EMBL/GenBank/DDBJ databases">
        <title>Chromosome-level genome assembly of Artemia franciscana.</title>
        <authorList>
            <person name="Jo E."/>
        </authorList>
    </citation>
    <scope>NUCLEOTIDE SEQUENCE</scope>
    <source>
        <tissue evidence="10">Whole body</tissue>
    </source>
</reference>
<dbReference type="AlphaFoldDB" id="A0AA88LCH7"/>
<dbReference type="SMART" id="SM00339">
    <property type="entry name" value="FH"/>
    <property type="match status" value="1"/>
</dbReference>
<dbReference type="InterPro" id="IPR001766">
    <property type="entry name" value="Fork_head_dom"/>
</dbReference>
<dbReference type="PROSITE" id="PS00658">
    <property type="entry name" value="FORK_HEAD_2"/>
    <property type="match status" value="1"/>
</dbReference>
<dbReference type="PANTHER" id="PTHR11829">
    <property type="entry name" value="FORKHEAD BOX PROTEIN"/>
    <property type="match status" value="1"/>
</dbReference>
<dbReference type="SUPFAM" id="SSF46785">
    <property type="entry name" value="Winged helix' DNA-binding domain"/>
    <property type="match status" value="1"/>
</dbReference>
<keyword evidence="4" id="KW-0804">Transcription</keyword>
<evidence type="ECO:0000313" key="10">
    <source>
        <dbReference type="EMBL" id="KAK2721169.1"/>
    </source>
</evidence>
<dbReference type="InterPro" id="IPR036390">
    <property type="entry name" value="WH_DNA-bd_sf"/>
</dbReference>
<comment type="function">
    <text evidence="6">Involved in development during embryogenesis.</text>
</comment>
<evidence type="ECO:0000313" key="11">
    <source>
        <dbReference type="Proteomes" id="UP001187531"/>
    </source>
</evidence>
<dbReference type="Gene3D" id="1.10.10.10">
    <property type="entry name" value="Winged helix-like DNA-binding domain superfamily/Winged helix DNA-binding domain"/>
    <property type="match status" value="1"/>
</dbReference>
<protein>
    <recommendedName>
        <fullName evidence="9">Fork-head domain-containing protein</fullName>
    </recommendedName>
</protein>
<dbReference type="PROSITE" id="PS00657">
    <property type="entry name" value="FORK_HEAD_1"/>
    <property type="match status" value="1"/>
</dbReference>
<dbReference type="InterPro" id="IPR018122">
    <property type="entry name" value="TF_fork_head_CS_1"/>
</dbReference>
<feature type="compositionally biased region" description="Acidic residues" evidence="8">
    <location>
        <begin position="242"/>
        <end position="253"/>
    </location>
</feature>
<organism evidence="10 11">
    <name type="scientific">Artemia franciscana</name>
    <name type="common">Brine shrimp</name>
    <name type="synonym">Artemia sanfranciscana</name>
    <dbReference type="NCBI Taxonomy" id="6661"/>
    <lineage>
        <taxon>Eukaryota</taxon>
        <taxon>Metazoa</taxon>
        <taxon>Ecdysozoa</taxon>
        <taxon>Arthropoda</taxon>
        <taxon>Crustacea</taxon>
        <taxon>Branchiopoda</taxon>
        <taxon>Anostraca</taxon>
        <taxon>Artemiidae</taxon>
        <taxon>Artemia</taxon>
    </lineage>
</organism>
<gene>
    <name evidence="10" type="ORF">QYM36_003444</name>
</gene>
<sequence>MPRPCRESYGDQKPPYSYIALTAMAILQSPEKMLPLADIYKYIMDRFPYYRKNTQRWQNSLRHNLSFNDCFLKVPRRHDRPGKGAYWTLHPSAINMFENGSLLRRRKRFKLKKCDKDFLETELAALASLNRMTQAAQQPAPSYNFGHGMIPPFSPPVSGFSLPPPIPMFPQSSGILPPVSADMGFQMTSVSSPVASTSSTCFSPPSHFQRLGQEQEDSIQKVNTQDKGRPKKSFTIASIMADDSDSDSDDENVGDEKDDKLDEEEIDVDSDHEQNASPISDKQEEELNSSPQLPPFNNLFNPVGIQSWQVPPILYPSINGPMFYANQFLEMQQRAALFAVSSYAAHLRLQEPKDFTQNQEASSKNVQWPGSSPVTLNQSEVSEPVSSFGRVLPPRHFATPSDVQLSPPIPKKGVGEFRYSPTLRSI</sequence>
<name>A0AA88LCH7_ARTSF</name>
<proteinExistence type="predicted"/>
<feature type="domain" description="Fork-head" evidence="9">
    <location>
        <begin position="13"/>
        <end position="107"/>
    </location>
</feature>
<evidence type="ECO:0000256" key="6">
    <source>
        <dbReference type="ARBA" id="ARBA00060234"/>
    </source>
</evidence>
<dbReference type="Proteomes" id="UP001187531">
    <property type="component" value="Unassembled WGS sequence"/>
</dbReference>
<dbReference type="PROSITE" id="PS50039">
    <property type="entry name" value="FORK_HEAD_3"/>
    <property type="match status" value="1"/>
</dbReference>
<comment type="caution">
    <text evidence="10">The sequence shown here is derived from an EMBL/GenBank/DDBJ whole genome shotgun (WGS) entry which is preliminary data.</text>
</comment>
<dbReference type="GO" id="GO:0000978">
    <property type="term" value="F:RNA polymerase II cis-regulatory region sequence-specific DNA binding"/>
    <property type="evidence" value="ECO:0007669"/>
    <property type="project" value="TreeGrafter"/>
</dbReference>
<dbReference type="CDD" id="cd20016">
    <property type="entry name" value="FH_FOXB"/>
    <property type="match status" value="1"/>
</dbReference>
<evidence type="ECO:0000259" key="9">
    <source>
        <dbReference type="PROSITE" id="PS50039"/>
    </source>
</evidence>
<evidence type="ECO:0000256" key="4">
    <source>
        <dbReference type="ARBA" id="ARBA00023163"/>
    </source>
</evidence>
<keyword evidence="3 7" id="KW-0238">DNA-binding</keyword>
<evidence type="ECO:0000256" key="7">
    <source>
        <dbReference type="PROSITE-ProRule" id="PRU00089"/>
    </source>
</evidence>
<dbReference type="GO" id="GO:0005634">
    <property type="term" value="C:nucleus"/>
    <property type="evidence" value="ECO:0007669"/>
    <property type="project" value="UniProtKB-SubCell"/>
</dbReference>
<dbReference type="GO" id="GO:0030154">
    <property type="term" value="P:cell differentiation"/>
    <property type="evidence" value="ECO:0007669"/>
    <property type="project" value="TreeGrafter"/>
</dbReference>
<feature type="DNA-binding region" description="Fork-head" evidence="7">
    <location>
        <begin position="13"/>
        <end position="107"/>
    </location>
</feature>
<dbReference type="InterPro" id="IPR050211">
    <property type="entry name" value="FOX_domain-containing"/>
</dbReference>
<dbReference type="PRINTS" id="PR00053">
    <property type="entry name" value="FORKHEAD"/>
</dbReference>
<dbReference type="PANTHER" id="PTHR11829:SF377">
    <property type="entry name" value="FORK HEAD DOMAIN-CONTAINING PROTEIN FD4-RELATED"/>
    <property type="match status" value="1"/>
</dbReference>
<evidence type="ECO:0000256" key="8">
    <source>
        <dbReference type="SAM" id="MobiDB-lite"/>
    </source>
</evidence>
<dbReference type="GO" id="GO:0000981">
    <property type="term" value="F:DNA-binding transcription factor activity, RNA polymerase II-specific"/>
    <property type="evidence" value="ECO:0007669"/>
    <property type="project" value="TreeGrafter"/>
</dbReference>
<accession>A0AA88LCH7</accession>
<evidence type="ECO:0000256" key="1">
    <source>
        <dbReference type="ARBA" id="ARBA00004123"/>
    </source>
</evidence>
<keyword evidence="2" id="KW-0805">Transcription regulation</keyword>
<dbReference type="GO" id="GO:0009653">
    <property type="term" value="P:anatomical structure morphogenesis"/>
    <property type="evidence" value="ECO:0007669"/>
    <property type="project" value="TreeGrafter"/>
</dbReference>
<dbReference type="Pfam" id="PF00250">
    <property type="entry name" value="Forkhead"/>
    <property type="match status" value="1"/>
</dbReference>
<comment type="subcellular location">
    <subcellularLocation>
        <location evidence="1 7">Nucleus</location>
    </subcellularLocation>
</comment>
<dbReference type="InterPro" id="IPR030456">
    <property type="entry name" value="TF_fork_head_CS_2"/>
</dbReference>
<keyword evidence="11" id="KW-1185">Reference proteome</keyword>
<dbReference type="FunFam" id="1.10.10.10:FF:000082">
    <property type="entry name" value="forkhead box protein B2"/>
    <property type="match status" value="1"/>
</dbReference>
<feature type="region of interest" description="Disordered" evidence="8">
    <location>
        <begin position="193"/>
        <end position="295"/>
    </location>
</feature>
<evidence type="ECO:0000256" key="2">
    <source>
        <dbReference type="ARBA" id="ARBA00023015"/>
    </source>
</evidence>